<sequence>MTFWIVSGALTLLAALLTGWTLLRPRGSDLAAQQKVEIQVYRDQLQAVERDLARGVVTEDEAGRLTTEIKRRILDADKAEAVEAGKAPRSLTFAVAAVSGLVVIGGSFWLYSALGAPGYEDQPLKKRLAEAERLRKDRPSQEEFESTMPPAPAVDVSEEYRQLMEQLRAAVAENPDEVQGWVLLAHNEAQLGNLADAHAAQRRIIELKGDEATAQDYVTYAAILIQAAGGNVSSQADWALNGALSRDPKNHVARYYAGLMHLQTGRPDQTFQFWEPLLRESPPDAGWVPIIRARLESVAALAGINYQLPADPHLSAMAPPQGGPSAEDMAAAADMSPEDRQAFIQNMVDQLGARMAEEGGPPSDWAKLIRAHGVLGNTGRAATIWSEAQRTFSDPADLAPIREAAASAGVDGIGPDGRGPTQEDMDAAADMAPQDRAEMIRGMVDQLGERLATEGGPPQDWARMISALGVLGETERAAAIWEEAQGRFSDPSHLALIKEAAVASGVAE</sequence>
<keyword evidence="3" id="KW-0201">Cytochrome c-type biogenesis</keyword>
<evidence type="ECO:0000256" key="3">
    <source>
        <dbReference type="ARBA" id="ARBA00022748"/>
    </source>
</evidence>
<feature type="domain" description="Cytochrome c-type biogenesis protein H TPR" evidence="5">
    <location>
        <begin position="157"/>
        <end position="284"/>
    </location>
</feature>
<evidence type="ECO:0000259" key="5">
    <source>
        <dbReference type="Pfam" id="PF23914"/>
    </source>
</evidence>
<name>A0A2T0RVR6_9RHOB</name>
<evidence type="ECO:0000313" key="7">
    <source>
        <dbReference type="Proteomes" id="UP000239480"/>
    </source>
</evidence>
<evidence type="ECO:0000313" key="6">
    <source>
        <dbReference type="EMBL" id="PRY25238.1"/>
    </source>
</evidence>
<dbReference type="InterPro" id="IPR011990">
    <property type="entry name" value="TPR-like_helical_dom_sf"/>
</dbReference>
<dbReference type="InterPro" id="IPR051263">
    <property type="entry name" value="C-type_cytochrome_biogenesis"/>
</dbReference>
<dbReference type="InterPro" id="IPR017560">
    <property type="entry name" value="Cyt_c_biogenesis_CcmI"/>
</dbReference>
<keyword evidence="4" id="KW-0802">TPR repeat</keyword>
<comment type="caution">
    <text evidence="6">The sequence shown here is derived from an EMBL/GenBank/DDBJ whole genome shotgun (WGS) entry which is preliminary data.</text>
</comment>
<evidence type="ECO:0000256" key="1">
    <source>
        <dbReference type="ARBA" id="ARBA00004196"/>
    </source>
</evidence>
<dbReference type="Pfam" id="PF23914">
    <property type="entry name" value="TPR_CcmH_CycH"/>
    <property type="match status" value="1"/>
</dbReference>
<organism evidence="6 7">
    <name type="scientific">Aliiruegeria haliotis</name>
    <dbReference type="NCBI Taxonomy" id="1280846"/>
    <lineage>
        <taxon>Bacteria</taxon>
        <taxon>Pseudomonadati</taxon>
        <taxon>Pseudomonadota</taxon>
        <taxon>Alphaproteobacteria</taxon>
        <taxon>Rhodobacterales</taxon>
        <taxon>Roseobacteraceae</taxon>
        <taxon>Aliiruegeria</taxon>
    </lineage>
</organism>
<dbReference type="PANTHER" id="PTHR47870:SF1">
    <property type="entry name" value="CYTOCHROME C-TYPE BIOGENESIS PROTEIN CCMH"/>
    <property type="match status" value="1"/>
</dbReference>
<dbReference type="GO" id="GO:0030313">
    <property type="term" value="C:cell envelope"/>
    <property type="evidence" value="ECO:0007669"/>
    <property type="project" value="UniProtKB-SubCell"/>
</dbReference>
<comment type="subcellular location">
    <subcellularLocation>
        <location evidence="1">Cell envelope</location>
    </subcellularLocation>
</comment>
<gene>
    <name evidence="6" type="ORF">CLV78_102415</name>
</gene>
<dbReference type="Gene3D" id="1.25.40.10">
    <property type="entry name" value="Tetratricopeptide repeat domain"/>
    <property type="match status" value="1"/>
</dbReference>
<proteinExistence type="predicted"/>
<evidence type="ECO:0000256" key="4">
    <source>
        <dbReference type="ARBA" id="ARBA00022803"/>
    </source>
</evidence>
<dbReference type="SUPFAM" id="SSF48452">
    <property type="entry name" value="TPR-like"/>
    <property type="match status" value="1"/>
</dbReference>
<dbReference type="NCBIfam" id="TIGR03142">
    <property type="entry name" value="cytochro_ccmI"/>
    <property type="match status" value="1"/>
</dbReference>
<dbReference type="EMBL" id="PVTD01000002">
    <property type="protein sequence ID" value="PRY25238.1"/>
    <property type="molecule type" value="Genomic_DNA"/>
</dbReference>
<dbReference type="AlphaFoldDB" id="A0A2T0RVR6"/>
<keyword evidence="2" id="KW-0677">Repeat</keyword>
<dbReference type="GO" id="GO:0017004">
    <property type="term" value="P:cytochrome complex assembly"/>
    <property type="evidence" value="ECO:0007669"/>
    <property type="project" value="UniProtKB-KW"/>
</dbReference>
<dbReference type="Proteomes" id="UP000239480">
    <property type="component" value="Unassembled WGS sequence"/>
</dbReference>
<dbReference type="InterPro" id="IPR056413">
    <property type="entry name" value="TPR_CcmH_CycH"/>
</dbReference>
<evidence type="ECO:0000256" key="2">
    <source>
        <dbReference type="ARBA" id="ARBA00022737"/>
    </source>
</evidence>
<accession>A0A2T0RVR6</accession>
<dbReference type="PANTHER" id="PTHR47870">
    <property type="entry name" value="CYTOCHROME C-TYPE BIOGENESIS PROTEIN CCMH"/>
    <property type="match status" value="1"/>
</dbReference>
<reference evidence="6 7" key="1">
    <citation type="submission" date="2018-03" db="EMBL/GenBank/DDBJ databases">
        <title>Genomic Encyclopedia of Archaeal and Bacterial Type Strains, Phase II (KMG-II): from individual species to whole genera.</title>
        <authorList>
            <person name="Goeker M."/>
        </authorList>
    </citation>
    <scope>NUCLEOTIDE SEQUENCE [LARGE SCALE GENOMIC DNA]</scope>
    <source>
        <strain evidence="6 7">DSM 29328</strain>
    </source>
</reference>
<keyword evidence="7" id="KW-1185">Reference proteome</keyword>
<dbReference type="RefSeq" id="WP_245924868.1">
    <property type="nucleotide sequence ID" value="NZ_PVTD01000002.1"/>
</dbReference>
<protein>
    <submittedName>
        <fullName evidence="6">Cytochrome c-type biogenesis protein CcmH</fullName>
    </submittedName>
</protein>